<keyword evidence="1" id="KW-0129">CBS domain</keyword>
<dbReference type="SUPFAM" id="SSF55781">
    <property type="entry name" value="GAF domain-like"/>
    <property type="match status" value="2"/>
</dbReference>
<keyword evidence="8" id="KW-1185">Reference proteome</keyword>
<dbReference type="RefSeq" id="WP_341744007.1">
    <property type="nucleotide sequence ID" value="NZ_CP151406.1"/>
</dbReference>
<feature type="domain" description="PAS" evidence="2">
    <location>
        <begin position="731"/>
        <end position="777"/>
    </location>
</feature>
<dbReference type="CDD" id="cd01948">
    <property type="entry name" value="EAL"/>
    <property type="match status" value="1"/>
</dbReference>
<accession>A0ABZ2XJK3</accession>
<feature type="domain" description="CBS" evidence="6">
    <location>
        <begin position="77"/>
        <end position="137"/>
    </location>
</feature>
<dbReference type="InterPro" id="IPR000160">
    <property type="entry name" value="GGDEF_dom"/>
</dbReference>
<dbReference type="InterPro" id="IPR046342">
    <property type="entry name" value="CBS_dom_sf"/>
</dbReference>
<dbReference type="Pfam" id="PF00563">
    <property type="entry name" value="EAL"/>
    <property type="match status" value="1"/>
</dbReference>
<dbReference type="InterPro" id="IPR025991">
    <property type="entry name" value="Chemoreceptor_zinc-bind_dom"/>
</dbReference>
<dbReference type="Pfam" id="PF13185">
    <property type="entry name" value="GAF_2"/>
    <property type="match status" value="1"/>
</dbReference>
<evidence type="ECO:0000259" key="6">
    <source>
        <dbReference type="PROSITE" id="PS51371"/>
    </source>
</evidence>
<dbReference type="SMART" id="SM00267">
    <property type="entry name" value="GGDEF"/>
    <property type="match status" value="1"/>
</dbReference>
<proteinExistence type="predicted"/>
<evidence type="ECO:0000313" key="8">
    <source>
        <dbReference type="Proteomes" id="UP001479520"/>
    </source>
</evidence>
<dbReference type="Proteomes" id="UP001479520">
    <property type="component" value="Chromosome"/>
</dbReference>
<feature type="domain" description="CBS" evidence="6">
    <location>
        <begin position="204"/>
        <end position="261"/>
    </location>
</feature>
<evidence type="ECO:0000256" key="1">
    <source>
        <dbReference type="PROSITE-ProRule" id="PRU00703"/>
    </source>
</evidence>
<feature type="domain" description="CBS" evidence="6">
    <location>
        <begin position="142"/>
        <end position="199"/>
    </location>
</feature>
<feature type="domain" description="PAC" evidence="3">
    <location>
        <begin position="804"/>
        <end position="856"/>
    </location>
</feature>
<dbReference type="CDD" id="cd02205">
    <property type="entry name" value="CBS_pair_SF"/>
    <property type="match status" value="1"/>
</dbReference>
<dbReference type="InterPro" id="IPR013767">
    <property type="entry name" value="PAS_fold"/>
</dbReference>
<dbReference type="SMART" id="SM00091">
    <property type="entry name" value="PAS"/>
    <property type="match status" value="2"/>
</dbReference>
<dbReference type="InterPro" id="IPR029787">
    <property type="entry name" value="Nucleotide_cyclase"/>
</dbReference>
<dbReference type="Pfam" id="PF13682">
    <property type="entry name" value="CZB"/>
    <property type="match status" value="1"/>
</dbReference>
<dbReference type="SMART" id="SM00065">
    <property type="entry name" value="GAF"/>
    <property type="match status" value="2"/>
</dbReference>
<feature type="domain" description="EAL" evidence="4">
    <location>
        <begin position="1030"/>
        <end position="1284"/>
    </location>
</feature>
<reference evidence="7 8" key="1">
    <citation type="submission" date="2024-04" db="EMBL/GenBank/DDBJ databases">
        <title>Dissimilatory iodate-reducing microorganisms contribute to the enrichment of iodine in groundwater.</title>
        <authorList>
            <person name="Jiang Z."/>
        </authorList>
    </citation>
    <scope>NUCLEOTIDE SEQUENCE [LARGE SCALE GENOMIC DNA]</scope>
    <source>
        <strain evidence="7 8">NCP973</strain>
    </source>
</reference>
<dbReference type="PROSITE" id="PS50883">
    <property type="entry name" value="EAL"/>
    <property type="match status" value="1"/>
</dbReference>
<dbReference type="NCBIfam" id="TIGR00229">
    <property type="entry name" value="sensory_box"/>
    <property type="match status" value="2"/>
</dbReference>
<dbReference type="PANTHER" id="PTHR44757:SF2">
    <property type="entry name" value="BIOFILM ARCHITECTURE MAINTENANCE PROTEIN MBAA"/>
    <property type="match status" value="1"/>
</dbReference>
<organism evidence="7 8">
    <name type="scientific">Azonexus hydrophilus</name>
    <dbReference type="NCBI Taxonomy" id="418702"/>
    <lineage>
        <taxon>Bacteria</taxon>
        <taxon>Pseudomonadati</taxon>
        <taxon>Pseudomonadota</taxon>
        <taxon>Betaproteobacteria</taxon>
        <taxon>Rhodocyclales</taxon>
        <taxon>Azonexaceae</taxon>
        <taxon>Azonexus</taxon>
    </lineage>
</organism>
<dbReference type="PROSITE" id="PS50112">
    <property type="entry name" value="PAS"/>
    <property type="match status" value="2"/>
</dbReference>
<evidence type="ECO:0000259" key="4">
    <source>
        <dbReference type="PROSITE" id="PS50883"/>
    </source>
</evidence>
<dbReference type="InterPro" id="IPR000644">
    <property type="entry name" value="CBS_dom"/>
</dbReference>
<dbReference type="PANTHER" id="PTHR44757">
    <property type="entry name" value="DIGUANYLATE CYCLASE DGCP"/>
    <property type="match status" value="1"/>
</dbReference>
<evidence type="ECO:0000259" key="5">
    <source>
        <dbReference type="PROSITE" id="PS50887"/>
    </source>
</evidence>
<dbReference type="SUPFAM" id="SSF55073">
    <property type="entry name" value="Nucleotide cyclase"/>
    <property type="match status" value="1"/>
</dbReference>
<dbReference type="PROSITE" id="PS50113">
    <property type="entry name" value="PAC"/>
    <property type="match status" value="1"/>
</dbReference>
<dbReference type="SUPFAM" id="SSF54631">
    <property type="entry name" value="CBS-domain pair"/>
    <property type="match status" value="2"/>
</dbReference>
<dbReference type="Pfam" id="PF13188">
    <property type="entry name" value="PAS_8"/>
    <property type="match status" value="1"/>
</dbReference>
<name>A0ABZ2XJK3_9RHOO</name>
<dbReference type="PROSITE" id="PS50887">
    <property type="entry name" value="GGDEF"/>
    <property type="match status" value="1"/>
</dbReference>
<dbReference type="SMART" id="SM00052">
    <property type="entry name" value="EAL"/>
    <property type="match status" value="1"/>
</dbReference>
<feature type="domain" description="PAS" evidence="2">
    <location>
        <begin position="446"/>
        <end position="491"/>
    </location>
</feature>
<dbReference type="CDD" id="cd01949">
    <property type="entry name" value="GGDEF"/>
    <property type="match status" value="1"/>
</dbReference>
<gene>
    <name evidence="7" type="ORF">AADV58_02645</name>
</gene>
<dbReference type="CDD" id="cd00130">
    <property type="entry name" value="PAS"/>
    <property type="match status" value="2"/>
</dbReference>
<dbReference type="Pfam" id="PF00571">
    <property type="entry name" value="CBS"/>
    <property type="match status" value="4"/>
</dbReference>
<dbReference type="InterPro" id="IPR000700">
    <property type="entry name" value="PAS-assoc_C"/>
</dbReference>
<dbReference type="Pfam" id="PF00990">
    <property type="entry name" value="GGDEF"/>
    <property type="match status" value="1"/>
</dbReference>
<dbReference type="SMART" id="SM00116">
    <property type="entry name" value="CBS"/>
    <property type="match status" value="4"/>
</dbReference>
<dbReference type="InterPro" id="IPR001633">
    <property type="entry name" value="EAL_dom"/>
</dbReference>
<feature type="domain" description="GGDEF" evidence="5">
    <location>
        <begin position="888"/>
        <end position="1021"/>
    </location>
</feature>
<dbReference type="NCBIfam" id="TIGR00254">
    <property type="entry name" value="GGDEF"/>
    <property type="match status" value="1"/>
</dbReference>
<dbReference type="InterPro" id="IPR035919">
    <property type="entry name" value="EAL_sf"/>
</dbReference>
<dbReference type="InterPro" id="IPR052155">
    <property type="entry name" value="Biofilm_reg_signaling"/>
</dbReference>
<dbReference type="Gene3D" id="3.10.580.10">
    <property type="entry name" value="CBS-domain"/>
    <property type="match status" value="2"/>
</dbReference>
<dbReference type="InterPro" id="IPR043128">
    <property type="entry name" value="Rev_trsase/Diguanyl_cyclase"/>
</dbReference>
<dbReference type="Gene3D" id="3.20.20.450">
    <property type="entry name" value="EAL domain"/>
    <property type="match status" value="1"/>
</dbReference>
<dbReference type="InterPro" id="IPR035965">
    <property type="entry name" value="PAS-like_dom_sf"/>
</dbReference>
<evidence type="ECO:0000259" key="2">
    <source>
        <dbReference type="PROSITE" id="PS50112"/>
    </source>
</evidence>
<dbReference type="Gene3D" id="3.30.450.40">
    <property type="match status" value="2"/>
</dbReference>
<dbReference type="SUPFAM" id="SSF55785">
    <property type="entry name" value="PYP-like sensor domain (PAS domain)"/>
    <property type="match status" value="2"/>
</dbReference>
<dbReference type="Pfam" id="PF00989">
    <property type="entry name" value="PAS"/>
    <property type="match status" value="1"/>
</dbReference>
<dbReference type="Gene3D" id="1.20.120.30">
    <property type="entry name" value="Aspartate receptor, ligand-binding domain"/>
    <property type="match status" value="1"/>
</dbReference>
<dbReference type="Gene3D" id="3.30.70.270">
    <property type="match status" value="1"/>
</dbReference>
<dbReference type="InterPro" id="IPR000014">
    <property type="entry name" value="PAS"/>
</dbReference>
<dbReference type="SUPFAM" id="SSF141868">
    <property type="entry name" value="EAL domain-like"/>
    <property type="match status" value="1"/>
</dbReference>
<dbReference type="PROSITE" id="PS51371">
    <property type="entry name" value="CBS"/>
    <property type="match status" value="4"/>
</dbReference>
<sequence length="1422" mass="156636">MTTIAAMPTVADLMTLHADSVAPDATLATAAAMMIRSRISSVVVVDQGRVAGILTERDMLHAMRQHDDSSRSVREFMTTPVHTVRHDTDVRAAFRQTTRLGIRHLVVTGNDDGLLGIISETDFRRFFGLDFYRHLNTVEGLMERVFPRLPRTATLDQALTAMETAKATSVVVMDGPRACGIVTERDVVRLYLNEEGNPLLEAVMTQPLTSVYPDTSAADAAAMMLEARIRHLTVVDRDNRLIGLLTEHSLIRPLEMDLLDEAVSEQRGLQTRYDEALLIRNAAMAGMLRGERLENLLELVVLSAEHEVPGIKCTIMLANPDGRTLRLAAAPSLPEAAQQILATAEIGEGVGVSGTAAWRRGEAFIEDVYTQAEGERYHDFARLLGGRSGWAEALIGADQTLLGTFAAYRENTGRLPESIRATVHQASQLATLLISQQRQSAELQNSRNTFHQLFETVANALFVLDADGHFLDANQAAEQMCGYSRDELHGRKPDDMAVAGMNPPGEVAAAIRAAAAGKPQSIEYWGRTRAGEIVLIRVQMTATCYAGQAAVIASAINIGATRAEELRLGIERDLANALAAGSDRAGLLATMLDLSLRIPEFDCGGIYWQAPGGAYELLAQRGLSEHFIEQIRYYPADSSQARLIQEHQVICSCQHCCSQHEDCSLLALPHINAEGLRCLLIQPIVVDGQAVACLNLAGRHTEQISEANCQAVQNMARQFALALERQVLEERQRLAASVFANAHEGIMITDVSGRIVEVNPTFSELTGFSRAEAIGQNAGLLNSGHHDSSFYREMWQAIHHHGHWRGEVWNRKKSGEIFVELLTISAVRSPDSTITHFVGIFSDITVLKEHQQRLEHLAHFDALTQLPNRMLLADRLQLAMAHAARSHGLLAVCYLDLDGFKPVNDQYGHAAGDRLLIEVGQRLKSCVRGGDTVARLGGDEFVLLLAGLGDIHECDQALNRIATTLTRPFAVPGGEATISASIGVTLYPNDGSDADTLLRHADQAMYVAKQAGRNRHHLFDPENDRRARQRREDITRIGEALASGEFALHYQPKVDMRQGRVIGAEALIRWQHPKLGLLLPQDFLPAVEGSELAIDLGNWVIRTALDQLAHWAQAGLDLALSINIAGEHLQHPEFADMLAAELAAHPEVLPERLELEVLETAAIEDVGRAAELFETCRKLGVSFALDDFGTGYSSLTYFRRLPAEMLKIDQSFVRDMLDDPEDLAIVEGVIGLTRAFRRQVIAEGVESVEHGLVLLLLGCDLAQGFGIARPMPASELPDWIRNFRPDDLWSSASSFAWSREDLPLLIAEVDHRRWLKTLDSHLADDSGLLPIPELDERACGFGRWYHGAGARRYGHIPVFEQIDATHHRLHEMARHILNARQAGLPEAIPELLEKLREASGELAHLLQELQAEILLGAQTKRR</sequence>
<dbReference type="Gene3D" id="3.30.450.20">
    <property type="entry name" value="PAS domain"/>
    <property type="match status" value="2"/>
</dbReference>
<dbReference type="EMBL" id="CP151406">
    <property type="protein sequence ID" value="WZJ22067.1"/>
    <property type="molecule type" value="Genomic_DNA"/>
</dbReference>
<evidence type="ECO:0000259" key="3">
    <source>
        <dbReference type="PROSITE" id="PS50113"/>
    </source>
</evidence>
<dbReference type="SMART" id="SM00086">
    <property type="entry name" value="PAC"/>
    <property type="match status" value="2"/>
</dbReference>
<dbReference type="InterPro" id="IPR001610">
    <property type="entry name" value="PAC"/>
</dbReference>
<feature type="domain" description="CBS" evidence="6">
    <location>
        <begin position="14"/>
        <end position="69"/>
    </location>
</feature>
<protein>
    <submittedName>
        <fullName evidence="7">EAL domain-containing protein</fullName>
    </submittedName>
</protein>
<evidence type="ECO:0000313" key="7">
    <source>
        <dbReference type="EMBL" id="WZJ22067.1"/>
    </source>
</evidence>
<dbReference type="InterPro" id="IPR029016">
    <property type="entry name" value="GAF-like_dom_sf"/>
</dbReference>
<dbReference type="InterPro" id="IPR003018">
    <property type="entry name" value="GAF"/>
</dbReference>